<sequence length="401" mass="44502">MKIMIIWESAIRAVRKNGRRSFLTMLGLIIGIASVITIVSVGRGYKQAQMRELLPTSDEKTTQVTLKFTPKENTFKDMNFKNFNQKDLQLIEGIYGVEKVAYAKEAKDEMYRKKEVTYREKSEAMQIQLIPSLSVGKKTLPLKNARNLQESDLVNRNKVVYVSSQILGEDSEKDANSLVGDIIKIQGEDFLIIGVFPSTAYSTLKIRMPAKTYETYFPDETEANVNVTFTNEISAASMLDDLTRLMNSKGSNKDLGKYQPTADGGMADTLGELFSSMTTMFTFVGAISLFVSGVGVMNMIYTSISERTKEIGIRRALGATEQAVQLQFLFEGLTITLIAGGIGYVCGLLIAKFISLILNFNFIPDLFTALIAVLLSVVVGLVFSYYPSKAATEKDVVELVR</sequence>
<keyword evidence="5 7" id="KW-0472">Membrane</keyword>
<evidence type="ECO:0000256" key="6">
    <source>
        <dbReference type="ARBA" id="ARBA00038076"/>
    </source>
</evidence>
<evidence type="ECO:0000256" key="2">
    <source>
        <dbReference type="ARBA" id="ARBA00022475"/>
    </source>
</evidence>
<dbReference type="PANTHER" id="PTHR30572:SF4">
    <property type="entry name" value="ABC TRANSPORTER PERMEASE YTRF"/>
    <property type="match status" value="1"/>
</dbReference>
<dbReference type="eggNOG" id="COG0577">
    <property type="taxonomic scope" value="Bacteria"/>
</dbReference>
<comment type="similarity">
    <text evidence="6">Belongs to the ABC-4 integral membrane protein family.</text>
</comment>
<evidence type="ECO:0008006" key="12">
    <source>
        <dbReference type="Google" id="ProtNLM"/>
    </source>
</evidence>
<protein>
    <recommendedName>
        <fullName evidence="12">Permease</fullName>
    </recommendedName>
</protein>
<evidence type="ECO:0000256" key="5">
    <source>
        <dbReference type="ARBA" id="ARBA00023136"/>
    </source>
</evidence>
<feature type="domain" description="MacB-like periplasmic core" evidence="9">
    <location>
        <begin position="21"/>
        <end position="244"/>
    </location>
</feature>
<dbReference type="Pfam" id="PF12704">
    <property type="entry name" value="MacB_PCD"/>
    <property type="match status" value="1"/>
</dbReference>
<feature type="transmembrane region" description="Helical" evidence="7">
    <location>
        <begin position="335"/>
        <end position="360"/>
    </location>
</feature>
<gene>
    <name evidence="10" type="ORF">UC7_02108</name>
</gene>
<dbReference type="AlphaFoldDB" id="R3WRW9"/>
<dbReference type="PANTHER" id="PTHR30572">
    <property type="entry name" value="MEMBRANE COMPONENT OF TRANSPORTER-RELATED"/>
    <property type="match status" value="1"/>
</dbReference>
<keyword evidence="2" id="KW-1003">Cell membrane</keyword>
<name>R3WRW9_9ENTE</name>
<dbReference type="Pfam" id="PF02687">
    <property type="entry name" value="FtsX"/>
    <property type="match status" value="1"/>
</dbReference>
<evidence type="ECO:0000259" key="9">
    <source>
        <dbReference type="Pfam" id="PF12704"/>
    </source>
</evidence>
<evidence type="ECO:0000313" key="11">
    <source>
        <dbReference type="Proteomes" id="UP000013840"/>
    </source>
</evidence>
<dbReference type="InterPro" id="IPR003838">
    <property type="entry name" value="ABC3_permease_C"/>
</dbReference>
<feature type="transmembrane region" description="Helical" evidence="7">
    <location>
        <begin position="21"/>
        <end position="42"/>
    </location>
</feature>
<keyword evidence="3 7" id="KW-0812">Transmembrane</keyword>
<proteinExistence type="inferred from homology"/>
<dbReference type="PATRIC" id="fig|1158612.3.peg.2085"/>
<keyword evidence="11" id="KW-1185">Reference proteome</keyword>
<feature type="domain" description="ABC3 transporter permease C-terminal" evidence="8">
    <location>
        <begin position="283"/>
        <end position="393"/>
    </location>
</feature>
<comment type="caution">
    <text evidence="10">The sequence shown here is derived from an EMBL/GenBank/DDBJ whole genome shotgun (WGS) entry which is preliminary data.</text>
</comment>
<evidence type="ECO:0000313" key="10">
    <source>
        <dbReference type="EMBL" id="EOL44565.1"/>
    </source>
</evidence>
<evidence type="ECO:0000259" key="8">
    <source>
        <dbReference type="Pfam" id="PF02687"/>
    </source>
</evidence>
<dbReference type="GO" id="GO:0005886">
    <property type="term" value="C:plasma membrane"/>
    <property type="evidence" value="ECO:0007669"/>
    <property type="project" value="UniProtKB-SubCell"/>
</dbReference>
<evidence type="ECO:0000256" key="1">
    <source>
        <dbReference type="ARBA" id="ARBA00004651"/>
    </source>
</evidence>
<accession>R3WRW9</accession>
<evidence type="ECO:0000256" key="4">
    <source>
        <dbReference type="ARBA" id="ARBA00022989"/>
    </source>
</evidence>
<evidence type="ECO:0000256" key="3">
    <source>
        <dbReference type="ARBA" id="ARBA00022692"/>
    </source>
</evidence>
<dbReference type="InterPro" id="IPR025857">
    <property type="entry name" value="MacB_PCD"/>
</dbReference>
<dbReference type="InterPro" id="IPR050250">
    <property type="entry name" value="Macrolide_Exporter_MacB"/>
</dbReference>
<keyword evidence="4 7" id="KW-1133">Transmembrane helix</keyword>
<dbReference type="EMBL" id="AJAU01000019">
    <property type="protein sequence ID" value="EOL44565.1"/>
    <property type="molecule type" value="Genomic_DNA"/>
</dbReference>
<dbReference type="STRING" id="317735.RU98_GL000823"/>
<organism evidence="10 11">
    <name type="scientific">Enterococcus caccae ATCC BAA-1240</name>
    <dbReference type="NCBI Taxonomy" id="1158612"/>
    <lineage>
        <taxon>Bacteria</taxon>
        <taxon>Bacillati</taxon>
        <taxon>Bacillota</taxon>
        <taxon>Bacilli</taxon>
        <taxon>Lactobacillales</taxon>
        <taxon>Enterococcaceae</taxon>
        <taxon>Enterococcus</taxon>
    </lineage>
</organism>
<evidence type="ECO:0000256" key="7">
    <source>
        <dbReference type="SAM" id="Phobius"/>
    </source>
</evidence>
<dbReference type="RefSeq" id="WP_010772215.1">
    <property type="nucleotide sequence ID" value="NZ_KB946334.1"/>
</dbReference>
<feature type="transmembrane region" description="Helical" evidence="7">
    <location>
        <begin position="280"/>
        <end position="301"/>
    </location>
</feature>
<dbReference type="GO" id="GO:0022857">
    <property type="term" value="F:transmembrane transporter activity"/>
    <property type="evidence" value="ECO:0007669"/>
    <property type="project" value="TreeGrafter"/>
</dbReference>
<dbReference type="Proteomes" id="UP000013840">
    <property type="component" value="Unassembled WGS sequence"/>
</dbReference>
<feature type="transmembrane region" description="Helical" evidence="7">
    <location>
        <begin position="366"/>
        <end position="386"/>
    </location>
</feature>
<comment type="subcellular location">
    <subcellularLocation>
        <location evidence="1">Cell membrane</location>
        <topology evidence="1">Multi-pass membrane protein</topology>
    </subcellularLocation>
</comment>
<reference evidence="10 11" key="1">
    <citation type="submission" date="2013-02" db="EMBL/GenBank/DDBJ databases">
        <title>The Genome Sequence of Enterococcus caccae BAA-1240.</title>
        <authorList>
            <consortium name="The Broad Institute Genome Sequencing Platform"/>
            <consortium name="The Broad Institute Genome Sequencing Center for Infectious Disease"/>
            <person name="Earl A.M."/>
            <person name="Gilmore M.S."/>
            <person name="Lebreton F."/>
            <person name="Walker B."/>
            <person name="Young S.K."/>
            <person name="Zeng Q."/>
            <person name="Gargeya S."/>
            <person name="Fitzgerald M."/>
            <person name="Haas B."/>
            <person name="Abouelleil A."/>
            <person name="Alvarado L."/>
            <person name="Arachchi H.M."/>
            <person name="Berlin A.M."/>
            <person name="Chapman S.B."/>
            <person name="Dewar J."/>
            <person name="Goldberg J."/>
            <person name="Griggs A."/>
            <person name="Gujja S."/>
            <person name="Hansen M."/>
            <person name="Howarth C."/>
            <person name="Imamovic A."/>
            <person name="Larimer J."/>
            <person name="McCowan C."/>
            <person name="Murphy C."/>
            <person name="Neiman D."/>
            <person name="Pearson M."/>
            <person name="Priest M."/>
            <person name="Roberts A."/>
            <person name="Saif S."/>
            <person name="Shea T."/>
            <person name="Sisk P."/>
            <person name="Sykes S."/>
            <person name="Wortman J."/>
            <person name="Nusbaum C."/>
            <person name="Birren B."/>
        </authorList>
    </citation>
    <scope>NUCLEOTIDE SEQUENCE [LARGE SCALE GENOMIC DNA]</scope>
    <source>
        <strain evidence="10 11">ATCC BAA-1240</strain>
    </source>
</reference>
<dbReference type="OrthoDB" id="9770036at2"/>